<evidence type="ECO:0000259" key="8">
    <source>
        <dbReference type="PROSITE" id="PS50112"/>
    </source>
</evidence>
<dbReference type="InterPro" id="IPR003661">
    <property type="entry name" value="HisK_dim/P_dom"/>
</dbReference>
<proteinExistence type="predicted"/>
<dbReference type="CDD" id="cd00130">
    <property type="entry name" value="PAS"/>
    <property type="match status" value="1"/>
</dbReference>
<dbReference type="PANTHER" id="PTHR42878">
    <property type="entry name" value="TWO-COMPONENT HISTIDINE KINASE"/>
    <property type="match status" value="1"/>
</dbReference>
<dbReference type="SUPFAM" id="SSF47384">
    <property type="entry name" value="Homodimeric domain of signal transducing histidine kinase"/>
    <property type="match status" value="1"/>
</dbReference>
<feature type="domain" description="PAS" evidence="8">
    <location>
        <begin position="246"/>
        <end position="290"/>
    </location>
</feature>
<evidence type="ECO:0000256" key="5">
    <source>
        <dbReference type="ARBA" id="ARBA00023136"/>
    </source>
</evidence>
<sequence length="578" mass="63812">MEPATGSPYLITLLCCLVLTSSVAVLVWRERPQPGSTELAGLMCAILLWGSIYAVGMMTHTKPARKLIERLMWFGVAIAPVAWVVFSLVYTGRGGDITTGLIGWLVALSAVIVGLILTNPVHTLVWADHEVVMTADIAIARQSFGPLFWVISFYLYILVLTGTYFLLELALTGEGIYLDQSIALIIGAIIPAVANLSSVFGIVPIDGLDITPYAFSISSIAFGYALVRHDLLRSVPAVRTLGKDTLIESIRDPVLITDEEQQIVEVNSAATVQFDLHTEQIIGTTITDLFPESIQQTSLDRSNKTTVQHANQEFDVIASPVADWQDRSLGCVYVFRNITDRILREERLSVFNRLLRHNLRNELTVIQGRAAILSENLGDGQQEHVEQIHNTANRLDHLSNKVRTIDQRINAETVPSEVDLAERVESVIATLSSERQGTTIKTNLPDELTISCVHSTLIDLIVKNLVENAIKHNDSDDPLVAVRLSIRGERNAPVSLVIADNGPQIPRHEIKAIRSDKKTQLEHSVNIGLWTVNWCVRRLGGSLSFDTSQFGGNRITITLPSTPLQHELAEDWSVPQPE</sequence>
<dbReference type="InterPro" id="IPR003594">
    <property type="entry name" value="HATPase_dom"/>
</dbReference>
<accession>A0ABD5X929</accession>
<keyword evidence="5 6" id="KW-0472">Membrane</keyword>
<dbReference type="GO" id="GO:0004673">
    <property type="term" value="F:protein histidine kinase activity"/>
    <property type="evidence" value="ECO:0007669"/>
    <property type="project" value="UniProtKB-EC"/>
</dbReference>
<feature type="transmembrane region" description="Helical" evidence="6">
    <location>
        <begin position="210"/>
        <end position="227"/>
    </location>
</feature>
<dbReference type="NCBIfam" id="TIGR00229">
    <property type="entry name" value="sensory_box"/>
    <property type="match status" value="1"/>
</dbReference>
<protein>
    <recommendedName>
        <fullName evidence="2">histidine kinase</fullName>
        <ecNumber evidence="2">2.7.13.3</ecNumber>
    </recommendedName>
</protein>
<dbReference type="Proteomes" id="UP001596414">
    <property type="component" value="Unassembled WGS sequence"/>
</dbReference>
<dbReference type="InterPro" id="IPR036890">
    <property type="entry name" value="HATPase_C_sf"/>
</dbReference>
<feature type="transmembrane region" description="Helical" evidence="6">
    <location>
        <begin position="6"/>
        <end position="27"/>
    </location>
</feature>
<evidence type="ECO:0000256" key="3">
    <source>
        <dbReference type="ARBA" id="ARBA00022679"/>
    </source>
</evidence>
<dbReference type="InterPro" id="IPR036097">
    <property type="entry name" value="HisK_dim/P_sf"/>
</dbReference>
<keyword evidence="3" id="KW-0808">Transferase</keyword>
<dbReference type="Gene3D" id="1.10.287.130">
    <property type="match status" value="1"/>
</dbReference>
<keyword evidence="6" id="KW-1133">Transmembrane helix</keyword>
<evidence type="ECO:0000256" key="2">
    <source>
        <dbReference type="ARBA" id="ARBA00012438"/>
    </source>
</evidence>
<gene>
    <name evidence="9" type="ORF">ACFQJ7_17295</name>
</gene>
<evidence type="ECO:0000256" key="4">
    <source>
        <dbReference type="ARBA" id="ARBA00022777"/>
    </source>
</evidence>
<evidence type="ECO:0000259" key="7">
    <source>
        <dbReference type="PROSITE" id="PS50109"/>
    </source>
</evidence>
<dbReference type="Pfam" id="PF16927">
    <property type="entry name" value="HisKA_7TM"/>
    <property type="match status" value="1"/>
</dbReference>
<comment type="catalytic activity">
    <reaction evidence="1">
        <text>ATP + protein L-histidine = ADP + protein N-phospho-L-histidine.</text>
        <dbReference type="EC" id="2.7.13.3"/>
    </reaction>
</comment>
<dbReference type="InterPro" id="IPR031621">
    <property type="entry name" value="HisKA_7TM"/>
</dbReference>
<dbReference type="InterPro" id="IPR005467">
    <property type="entry name" value="His_kinase_dom"/>
</dbReference>
<dbReference type="AlphaFoldDB" id="A0ABD5X929"/>
<comment type="caution">
    <text evidence="9">The sequence shown here is derived from an EMBL/GenBank/DDBJ whole genome shotgun (WGS) entry which is preliminary data.</text>
</comment>
<feature type="transmembrane region" description="Helical" evidence="6">
    <location>
        <begin position="147"/>
        <end position="170"/>
    </location>
</feature>
<feature type="transmembrane region" description="Helical" evidence="6">
    <location>
        <begin position="182"/>
        <end position="204"/>
    </location>
</feature>
<dbReference type="Gene3D" id="3.30.450.20">
    <property type="entry name" value="PAS domain"/>
    <property type="match status" value="1"/>
</dbReference>
<dbReference type="SUPFAM" id="SSF55874">
    <property type="entry name" value="ATPase domain of HSP90 chaperone/DNA topoisomerase II/histidine kinase"/>
    <property type="match status" value="1"/>
</dbReference>
<feature type="domain" description="Histidine kinase" evidence="7">
    <location>
        <begin position="354"/>
        <end position="563"/>
    </location>
</feature>
<evidence type="ECO:0000256" key="1">
    <source>
        <dbReference type="ARBA" id="ARBA00000085"/>
    </source>
</evidence>
<organism evidence="9 10">
    <name type="scientific">Halovenus rubra</name>
    <dbReference type="NCBI Taxonomy" id="869890"/>
    <lineage>
        <taxon>Archaea</taxon>
        <taxon>Methanobacteriati</taxon>
        <taxon>Methanobacteriota</taxon>
        <taxon>Stenosarchaea group</taxon>
        <taxon>Halobacteria</taxon>
        <taxon>Halobacteriales</taxon>
        <taxon>Haloarculaceae</taxon>
        <taxon>Halovenus</taxon>
    </lineage>
</organism>
<feature type="transmembrane region" description="Helical" evidence="6">
    <location>
        <begin position="102"/>
        <end position="127"/>
    </location>
</feature>
<dbReference type="PANTHER" id="PTHR42878:SF14">
    <property type="entry name" value="OSMOLARITY TWO-COMPONENT SYSTEM PROTEIN SSK1"/>
    <property type="match status" value="1"/>
</dbReference>
<dbReference type="SUPFAM" id="SSF55785">
    <property type="entry name" value="PYP-like sensor domain (PAS domain)"/>
    <property type="match status" value="1"/>
</dbReference>
<dbReference type="RefSeq" id="WP_267636792.1">
    <property type="nucleotide sequence ID" value="NZ_JAODIY010000006.1"/>
</dbReference>
<dbReference type="PROSITE" id="PS50109">
    <property type="entry name" value="HIS_KIN"/>
    <property type="match status" value="1"/>
</dbReference>
<name>A0ABD5X929_9EURY</name>
<feature type="transmembrane region" description="Helical" evidence="6">
    <location>
        <begin position="71"/>
        <end position="90"/>
    </location>
</feature>
<dbReference type="Pfam" id="PF02518">
    <property type="entry name" value="HATPase_c"/>
    <property type="match status" value="1"/>
</dbReference>
<dbReference type="SMART" id="SM00388">
    <property type="entry name" value="HisKA"/>
    <property type="match status" value="1"/>
</dbReference>
<dbReference type="InterPro" id="IPR050351">
    <property type="entry name" value="BphY/WalK/GraS-like"/>
</dbReference>
<evidence type="ECO:0000256" key="6">
    <source>
        <dbReference type="SAM" id="Phobius"/>
    </source>
</evidence>
<dbReference type="InterPro" id="IPR035965">
    <property type="entry name" value="PAS-like_dom_sf"/>
</dbReference>
<dbReference type="Pfam" id="PF00512">
    <property type="entry name" value="HisKA"/>
    <property type="match status" value="1"/>
</dbReference>
<dbReference type="Pfam" id="PF00989">
    <property type="entry name" value="PAS"/>
    <property type="match status" value="1"/>
</dbReference>
<keyword evidence="6" id="KW-0812">Transmembrane</keyword>
<dbReference type="SMART" id="SM00091">
    <property type="entry name" value="PAS"/>
    <property type="match status" value="1"/>
</dbReference>
<dbReference type="EMBL" id="JBHSZQ010000052">
    <property type="protein sequence ID" value="MFC7127751.1"/>
    <property type="molecule type" value="Genomic_DNA"/>
</dbReference>
<dbReference type="PROSITE" id="PS50112">
    <property type="entry name" value="PAS"/>
    <property type="match status" value="1"/>
</dbReference>
<feature type="transmembrane region" description="Helical" evidence="6">
    <location>
        <begin position="39"/>
        <end position="59"/>
    </location>
</feature>
<dbReference type="SMART" id="SM00387">
    <property type="entry name" value="HATPase_c"/>
    <property type="match status" value="1"/>
</dbReference>
<dbReference type="Gene3D" id="3.30.565.10">
    <property type="entry name" value="Histidine kinase-like ATPase, C-terminal domain"/>
    <property type="match status" value="1"/>
</dbReference>
<dbReference type="InterPro" id="IPR013767">
    <property type="entry name" value="PAS_fold"/>
</dbReference>
<dbReference type="CDD" id="cd00082">
    <property type="entry name" value="HisKA"/>
    <property type="match status" value="1"/>
</dbReference>
<evidence type="ECO:0000313" key="9">
    <source>
        <dbReference type="EMBL" id="MFC7127751.1"/>
    </source>
</evidence>
<reference evidence="9 10" key="1">
    <citation type="journal article" date="2014" name="Int. J. Syst. Evol. Microbiol.">
        <title>Complete genome sequence of Corynebacterium casei LMG S-19264T (=DSM 44701T), isolated from a smear-ripened cheese.</title>
        <authorList>
            <consortium name="US DOE Joint Genome Institute (JGI-PGF)"/>
            <person name="Walter F."/>
            <person name="Albersmeier A."/>
            <person name="Kalinowski J."/>
            <person name="Ruckert C."/>
        </authorList>
    </citation>
    <scope>NUCLEOTIDE SEQUENCE [LARGE SCALE GENOMIC DNA]</scope>
    <source>
        <strain evidence="9 10">CGMCC 4.7215</strain>
    </source>
</reference>
<dbReference type="EC" id="2.7.13.3" evidence="2"/>
<dbReference type="GO" id="GO:0016020">
    <property type="term" value="C:membrane"/>
    <property type="evidence" value="ECO:0007669"/>
    <property type="project" value="UniProtKB-SubCell"/>
</dbReference>
<dbReference type="InterPro" id="IPR000014">
    <property type="entry name" value="PAS"/>
</dbReference>
<evidence type="ECO:0000313" key="10">
    <source>
        <dbReference type="Proteomes" id="UP001596414"/>
    </source>
</evidence>
<keyword evidence="4 9" id="KW-0418">Kinase</keyword>